<reference evidence="2 3" key="1">
    <citation type="journal article" date="2019" name="PLoS Negl. Trop. Dis.">
        <title>Whole genome sequencing of Entamoeba nuttalli reveals mammalian host-related molecular signatures and a novel octapeptide-repeat surface protein.</title>
        <authorList>
            <person name="Tanaka M."/>
            <person name="Makiuchi T."/>
            <person name="Komiyama T."/>
            <person name="Shiina T."/>
            <person name="Osaki K."/>
            <person name="Tachibana H."/>
        </authorList>
    </citation>
    <scope>NUCLEOTIDE SEQUENCE [LARGE SCALE GENOMIC DNA]</scope>
    <source>
        <strain evidence="2 3">P19-061405</strain>
    </source>
</reference>
<dbReference type="PANTHER" id="PTHR34730:SF1">
    <property type="entry name" value="PARAQUAT-INDUCIBLE PROTEIN A"/>
    <property type="match status" value="1"/>
</dbReference>
<keyword evidence="1" id="KW-1133">Transmembrane helix</keyword>
<evidence type="ECO:0000313" key="3">
    <source>
        <dbReference type="Proteomes" id="UP001628156"/>
    </source>
</evidence>
<evidence type="ECO:0000313" key="2">
    <source>
        <dbReference type="EMBL" id="GAB1227031.1"/>
    </source>
</evidence>
<dbReference type="EMBL" id="BAAFRS010000317">
    <property type="protein sequence ID" value="GAB1227031.1"/>
    <property type="molecule type" value="Genomic_DNA"/>
</dbReference>
<proteinExistence type="predicted"/>
<feature type="transmembrane region" description="Helical" evidence="1">
    <location>
        <begin position="21"/>
        <end position="41"/>
    </location>
</feature>
<keyword evidence="1" id="KW-0472">Membrane</keyword>
<dbReference type="Proteomes" id="UP001628156">
    <property type="component" value="Unassembled WGS sequence"/>
</dbReference>
<organism evidence="2 3">
    <name type="scientific">Entamoeba nuttalli</name>
    <dbReference type="NCBI Taxonomy" id="412467"/>
    <lineage>
        <taxon>Eukaryota</taxon>
        <taxon>Amoebozoa</taxon>
        <taxon>Evosea</taxon>
        <taxon>Archamoebae</taxon>
        <taxon>Mastigamoebida</taxon>
        <taxon>Entamoebidae</taxon>
        <taxon>Entamoeba</taxon>
    </lineage>
</organism>
<gene>
    <name evidence="2" type="ORF">ENUP19_0317G0036</name>
</gene>
<accession>A0ABQ0DVZ3</accession>
<sequence length="119" mass="13673">MPSTLVVPKVRSIILKVLYALSKWSMLDSYVMVLMIINLYVYLAYEFVTLMLGTIESLIISHVVVGVHNVVLHDKQSNHGEYIFKWKPIFFYCRFLVTKIISCIDVFVVSVITAIIELS</sequence>
<feature type="transmembrane region" description="Helical" evidence="1">
    <location>
        <begin position="91"/>
        <end position="116"/>
    </location>
</feature>
<keyword evidence="1" id="KW-0812">Transmembrane</keyword>
<keyword evidence="3" id="KW-1185">Reference proteome</keyword>
<protein>
    <submittedName>
        <fullName evidence="2">Uncharacterized protein</fullName>
    </submittedName>
</protein>
<comment type="caution">
    <text evidence="2">The sequence shown here is derived from an EMBL/GenBank/DDBJ whole genome shotgun (WGS) entry which is preliminary data.</text>
</comment>
<name>A0ABQ0DVZ3_9EUKA</name>
<evidence type="ECO:0000256" key="1">
    <source>
        <dbReference type="SAM" id="Phobius"/>
    </source>
</evidence>
<dbReference type="PANTHER" id="PTHR34730">
    <property type="entry name" value="UNNAMED PRODUCT"/>
    <property type="match status" value="1"/>
</dbReference>